<proteinExistence type="predicted"/>
<dbReference type="Proteomes" id="UP001194539">
    <property type="component" value="Unassembled WGS sequence"/>
</dbReference>
<feature type="compositionally biased region" description="Basic and acidic residues" evidence="1">
    <location>
        <begin position="29"/>
        <end position="40"/>
    </location>
</feature>
<organism evidence="3 4">
    <name type="scientific">Bradyrhizobium diversitatis</name>
    <dbReference type="NCBI Taxonomy" id="2755406"/>
    <lineage>
        <taxon>Bacteria</taxon>
        <taxon>Pseudomonadati</taxon>
        <taxon>Pseudomonadota</taxon>
        <taxon>Alphaproteobacteria</taxon>
        <taxon>Hyphomicrobiales</taxon>
        <taxon>Nitrobacteraceae</taxon>
        <taxon>Bradyrhizobium</taxon>
    </lineage>
</organism>
<dbReference type="EMBL" id="JACEGD010000065">
    <property type="protein sequence ID" value="MBH5392003.1"/>
    <property type="molecule type" value="Genomic_DNA"/>
</dbReference>
<reference evidence="3 4" key="1">
    <citation type="submission" date="2020-07" db="EMBL/GenBank/DDBJ databases">
        <title>Bradyrhizobium diversity isolated from nodules of indigenous legumes of Western Australia.</title>
        <authorList>
            <person name="Klepa M.S."/>
        </authorList>
    </citation>
    <scope>NUCLEOTIDE SEQUENCE [LARGE SCALE GENOMIC DNA]</scope>
    <source>
        <strain evidence="3 4">CNPSo 4019</strain>
    </source>
</reference>
<protein>
    <submittedName>
        <fullName evidence="3">Uncharacterized protein</fullName>
    </submittedName>
</protein>
<evidence type="ECO:0000256" key="2">
    <source>
        <dbReference type="SAM" id="SignalP"/>
    </source>
</evidence>
<dbReference type="RefSeq" id="WP_197969554.1">
    <property type="nucleotide sequence ID" value="NZ_JACEGD010000065.1"/>
</dbReference>
<dbReference type="PROSITE" id="PS51257">
    <property type="entry name" value="PROKAR_LIPOPROTEIN"/>
    <property type="match status" value="1"/>
</dbReference>
<gene>
    <name evidence="3" type="ORF">H1B27_37945</name>
</gene>
<feature type="signal peptide" evidence="2">
    <location>
        <begin position="1"/>
        <end position="19"/>
    </location>
</feature>
<name>A0ABS0PFM6_9BRAD</name>
<evidence type="ECO:0000313" key="4">
    <source>
        <dbReference type="Proteomes" id="UP001194539"/>
    </source>
</evidence>
<comment type="caution">
    <text evidence="3">The sequence shown here is derived from an EMBL/GenBank/DDBJ whole genome shotgun (WGS) entry which is preliminary data.</text>
</comment>
<sequence>MIRHSFILLSFCTALIACAGAPAQERRPIAWDGLGKDPNRPHVAKRRVANPAPAAPDPNQERERVLGTLQPYSQAWWAVHDEIQAENDRRLGTKLLICPRCVESSPPSQNVTGSIR</sequence>
<keyword evidence="2" id="KW-0732">Signal</keyword>
<accession>A0ABS0PFM6</accession>
<feature type="region of interest" description="Disordered" evidence="1">
    <location>
        <begin position="29"/>
        <end position="61"/>
    </location>
</feature>
<evidence type="ECO:0000313" key="3">
    <source>
        <dbReference type="EMBL" id="MBH5392003.1"/>
    </source>
</evidence>
<evidence type="ECO:0000256" key="1">
    <source>
        <dbReference type="SAM" id="MobiDB-lite"/>
    </source>
</evidence>
<keyword evidence="4" id="KW-1185">Reference proteome</keyword>
<feature type="chain" id="PRO_5047406922" evidence="2">
    <location>
        <begin position="20"/>
        <end position="116"/>
    </location>
</feature>